<feature type="compositionally biased region" description="Basic and acidic residues" evidence="2">
    <location>
        <begin position="711"/>
        <end position="726"/>
    </location>
</feature>
<organism evidence="4 5">
    <name type="scientific">Pomacea canaliculata</name>
    <name type="common">Golden apple snail</name>
    <dbReference type="NCBI Taxonomy" id="400727"/>
    <lineage>
        <taxon>Eukaryota</taxon>
        <taxon>Metazoa</taxon>
        <taxon>Spiralia</taxon>
        <taxon>Lophotrochozoa</taxon>
        <taxon>Mollusca</taxon>
        <taxon>Gastropoda</taxon>
        <taxon>Caenogastropoda</taxon>
        <taxon>Architaenioglossa</taxon>
        <taxon>Ampullarioidea</taxon>
        <taxon>Ampullariidae</taxon>
        <taxon>Pomacea</taxon>
    </lineage>
</organism>
<feature type="compositionally biased region" description="Low complexity" evidence="2">
    <location>
        <begin position="437"/>
        <end position="446"/>
    </location>
</feature>
<feature type="region of interest" description="Disordered" evidence="2">
    <location>
        <begin position="1"/>
        <end position="70"/>
    </location>
</feature>
<feature type="region of interest" description="Disordered" evidence="2">
    <location>
        <begin position="828"/>
        <end position="876"/>
    </location>
</feature>
<feature type="coiled-coil region" evidence="1">
    <location>
        <begin position="1322"/>
        <end position="1713"/>
    </location>
</feature>
<feature type="compositionally biased region" description="Basic and acidic residues" evidence="2">
    <location>
        <begin position="856"/>
        <end position="865"/>
    </location>
</feature>
<feature type="region of interest" description="Disordered" evidence="2">
    <location>
        <begin position="344"/>
        <end position="367"/>
    </location>
</feature>
<feature type="compositionally biased region" description="Basic and acidic residues" evidence="2">
    <location>
        <begin position="987"/>
        <end position="1011"/>
    </location>
</feature>
<dbReference type="InterPro" id="IPR027831">
    <property type="entry name" value="DUF4485"/>
</dbReference>
<accession>A0A2T7PZJ3</accession>
<feature type="region of interest" description="Disordered" evidence="2">
    <location>
        <begin position="706"/>
        <end position="736"/>
    </location>
</feature>
<proteinExistence type="predicted"/>
<evidence type="ECO:0000256" key="2">
    <source>
        <dbReference type="SAM" id="MobiDB-lite"/>
    </source>
</evidence>
<dbReference type="PANTHER" id="PTHR18871:SF2">
    <property type="entry name" value="CENTROSOMAL PROTEIN OF 112 KDA"/>
    <property type="match status" value="1"/>
</dbReference>
<feature type="domain" description="DUF4485" evidence="3">
    <location>
        <begin position="1071"/>
        <end position="1154"/>
    </location>
</feature>
<feature type="region of interest" description="Disordered" evidence="2">
    <location>
        <begin position="149"/>
        <end position="192"/>
    </location>
</feature>
<feature type="region of interest" description="Disordered" evidence="2">
    <location>
        <begin position="1212"/>
        <end position="1240"/>
    </location>
</feature>
<feature type="compositionally biased region" description="Basic and acidic residues" evidence="2">
    <location>
        <begin position="349"/>
        <end position="364"/>
    </location>
</feature>
<dbReference type="Proteomes" id="UP000245119">
    <property type="component" value="Linkage Group LG1"/>
</dbReference>
<protein>
    <recommendedName>
        <fullName evidence="3">DUF4485 domain-containing protein</fullName>
    </recommendedName>
</protein>
<name>A0A2T7PZJ3_POMCA</name>
<feature type="region of interest" description="Disordered" evidence="2">
    <location>
        <begin position="421"/>
        <end position="456"/>
    </location>
</feature>
<dbReference type="STRING" id="400727.A0A2T7PZJ3"/>
<feature type="region of interest" description="Disordered" evidence="2">
    <location>
        <begin position="575"/>
        <end position="605"/>
    </location>
</feature>
<keyword evidence="1" id="KW-0175">Coiled coil</keyword>
<feature type="compositionally biased region" description="Basic and acidic residues" evidence="2">
    <location>
        <begin position="160"/>
        <end position="171"/>
    </location>
</feature>
<evidence type="ECO:0000256" key="1">
    <source>
        <dbReference type="SAM" id="Coils"/>
    </source>
</evidence>
<dbReference type="InterPro" id="IPR055310">
    <property type="entry name" value="CEP112"/>
</dbReference>
<dbReference type="Pfam" id="PF14846">
    <property type="entry name" value="DUF4485"/>
    <property type="match status" value="1"/>
</dbReference>
<dbReference type="EMBL" id="PZQS01000001">
    <property type="protein sequence ID" value="PVD38829.1"/>
    <property type="molecule type" value="Genomic_DNA"/>
</dbReference>
<sequence>MKLAKTLQETNRRTRQRLQQRKSSVDAGKLPRARSLSPTTRAERTLLGEKNSSPNKDGLPGTPSDTTAFTEDVDETIPVFEKIVVADSAFSTVSALQQQDEFDAADRLCSPLSLFCQSSMISSYVEDLSTTGRLRQVKILTTQAPAAAEDVAADISPSRQPERVSKNDTTKAKTAAHNSLSRPPSTEGKSTDLEPADILLLNNVPHMTRTLSQQIEIDTGSDRMCRSVSFESTVSADVSCVGDVVRVDPMKVEFPSVGDNDRKSVRCPKVPLLTARSPELLRKLMEVTVSIGASRRRLHSDDLTQIKGSDHPESEWKSKVPEDKDMLQHASKCLSFVTHQNTSVSTTGKDLEREQVKSPSDLHETSPLLSYSASVRCPPDNVRQLAVETSTCCDISHSEESETSLDKSVHALLSTASSEGSRTLCLTPSGNSTARQPLAAPSASLSESHDADPDISKCQLSSTISRGEMYSMWNPKTMSPPADQQHFFVHDMDLRLVPLSAISIVVGTCAEDVSHLAGKSKLASGDDDVYSTKLEFDMKHSHENDDNEHLSQSNYSHSSQYFHGAQLSEEVCVERASTSSLATPSGNKEEAEKHPLTSSSQDSLESWVALPENGNEGKSGCLLDDDKTTQIQESEISEGMLSPRMGLSEYRSSWSEQSRLSSTSGIEGDCGGSPECTDQLGCSTTTCDSTEDLDRANAFILEPSEHLNCGDPKRETGVSRHTHDDVLPSPSGEGQPTCSLMHHHRRLGSELRTSDSCQTSHSGTPRKKVFSCETGSSLCSCPTPRDPADVSGSPSSVYSFCLLGSEGIGGRDMEKLEMVSGKSVVAANDSPSFRRENSEPSLPSWGPQKKKRKRSERAGKPDSDTRSMSCTSASSVDSWLSMSDTSSCVVEVMRYLSSSSKRGHQGYDHISRNRMKRNIEQRQQQQEFHRQLLQKLSQVAAVDPQQQDQITIVPPCIRREKRATADTKVSKRSGRRQQVPLSSKTEAVLERPRLVKQDRLAGSDFEERSCRSGEASEEETASLASSTAPRTWGDLGPNAETQNTRIEPQDDSKSRCAASKMESAEDAVLQMDEDFDKMLVDMKPHVLKLPQKADRQKCAVWIKKLCEPPSSGMTGRKNRNMYAKLMLHMLKRGNIQGPFDRKPEGGPLQPLPSYMSVYFDDGPEKHKDIEKLPDWVEGELAESTGSSLFRHMEDLGNPAATSTWVSHAGSSLHGARQRPHTSLGINIDKDPGLSPVRGNRHQSTGYSAHIEADMTQQFGVSNSTAGASLAKGVFLDDTTFAKPQDKEIALRTKMIEARYHEEKLKLQQKHDAAVQKILDRKNSEIEDVKGHYRNKIKELEEIITKLERKIQTLVKETTLVRETKDKQIGELKKMLEDTAETRRSEFEKKLHDLEADFEQQKFDLQKLHTRNIQEILDDTNSRLQRMETEYSQQASSTTAIIKELEGRVQQLTGEVDRTLSQRSLLEKEKVELQSTVEKLTCDLERAHERMGQLDRELKKQMEASEQEMRGLRNKTEASLEFLKQEQNIAASKAVDTITDLEQQVEYLKKALKDAEEHRQRQIRETEQVHQQDKLHLENLHDKQVRSMKKELEQLEQEMQRKMTRLEQLLQDKEAEVQKQKEIGRSQLQQAEKALEEFKLQVEKNQTRIYTETKQQIDQVQADLKKSKQMREKQTQDLTRQLESRNTNMSMSTVSELKEELVQANQLRKQQLVELGLLREEEKQKMQRDHEVELARCRTDAEQQRLELQKMHSSETERLLEKTNERLKSIEKEYSERAKKSAETMAELQGTIKQLRDDSKRVKDAADSKVSEVRNQLEEEKMSLKKQYSSNLTMLQHELESQRSRCHNLERQMQRMEAEQEEKITRIKFEHEEKLKGLLPSELKQELEDIIMSLKSQVNSLQQRAAMLQEELDIRLKNPLGVFGSRTSSPIKSSV</sequence>
<feature type="region of interest" description="Disordered" evidence="2">
    <location>
        <begin position="300"/>
        <end position="319"/>
    </location>
</feature>
<comment type="caution">
    <text evidence="4">The sequence shown here is derived from an EMBL/GenBank/DDBJ whole genome shotgun (WGS) entry which is preliminary data.</text>
</comment>
<feature type="coiled-coil region" evidence="1">
    <location>
        <begin position="1752"/>
        <end position="1917"/>
    </location>
</feature>
<feature type="compositionally biased region" description="Polar residues" evidence="2">
    <location>
        <begin position="176"/>
        <end position="188"/>
    </location>
</feature>
<feature type="compositionally biased region" description="Polar residues" evidence="2">
    <location>
        <begin position="866"/>
        <end position="876"/>
    </location>
</feature>
<gene>
    <name evidence="4" type="ORF">C0Q70_01453</name>
</gene>
<evidence type="ECO:0000259" key="3">
    <source>
        <dbReference type="Pfam" id="PF14846"/>
    </source>
</evidence>
<dbReference type="OrthoDB" id="78101at2759"/>
<evidence type="ECO:0000313" key="4">
    <source>
        <dbReference type="EMBL" id="PVD38829.1"/>
    </source>
</evidence>
<dbReference type="PANTHER" id="PTHR18871">
    <property type="entry name" value="CENTROSOMAL PROTEIN OF 112 KDA"/>
    <property type="match status" value="1"/>
</dbReference>
<feature type="compositionally biased region" description="Polar residues" evidence="2">
    <location>
        <begin position="576"/>
        <end position="586"/>
    </location>
</feature>
<feature type="compositionally biased region" description="Polar residues" evidence="2">
    <location>
        <begin position="421"/>
        <end position="435"/>
    </location>
</feature>
<evidence type="ECO:0000313" key="5">
    <source>
        <dbReference type="Proteomes" id="UP000245119"/>
    </source>
</evidence>
<feature type="region of interest" description="Disordered" evidence="2">
    <location>
        <begin position="961"/>
        <end position="1061"/>
    </location>
</feature>
<keyword evidence="5" id="KW-1185">Reference proteome</keyword>
<reference evidence="4 5" key="1">
    <citation type="submission" date="2018-04" db="EMBL/GenBank/DDBJ databases">
        <title>The genome of golden apple snail Pomacea canaliculata provides insight into stress tolerance and invasive adaptation.</title>
        <authorList>
            <person name="Liu C."/>
            <person name="Liu B."/>
            <person name="Ren Y."/>
            <person name="Zhang Y."/>
            <person name="Wang H."/>
            <person name="Li S."/>
            <person name="Jiang F."/>
            <person name="Yin L."/>
            <person name="Zhang G."/>
            <person name="Qian W."/>
            <person name="Fan W."/>
        </authorList>
    </citation>
    <scope>NUCLEOTIDE SEQUENCE [LARGE SCALE GENOMIC DNA]</scope>
    <source>
        <strain evidence="4">SZHN2017</strain>
        <tissue evidence="4">Muscle</tissue>
    </source>
</reference>